<dbReference type="AlphaFoldDB" id="A0A146F386"/>
<accession>A0A146F386</accession>
<feature type="region of interest" description="Disordered" evidence="1">
    <location>
        <begin position="1"/>
        <end position="56"/>
    </location>
</feature>
<gene>
    <name evidence="2" type="ORF">RIB2604_00607720</name>
</gene>
<reference evidence="3" key="2">
    <citation type="submission" date="2016-02" db="EMBL/GenBank/DDBJ databases">
        <title>Genome sequencing of Aspergillus luchuensis NBRC 4314.</title>
        <authorList>
            <person name="Yamada O."/>
        </authorList>
    </citation>
    <scope>NUCLEOTIDE SEQUENCE [LARGE SCALE GENOMIC DNA]</scope>
    <source>
        <strain evidence="3">RIB 2604</strain>
    </source>
</reference>
<keyword evidence="2" id="KW-0689">Ribosomal protein</keyword>
<keyword evidence="2" id="KW-0687">Ribonucleoprotein</keyword>
<dbReference type="GO" id="GO:0005840">
    <property type="term" value="C:ribosome"/>
    <property type="evidence" value="ECO:0007669"/>
    <property type="project" value="UniProtKB-KW"/>
</dbReference>
<protein>
    <submittedName>
        <fullName evidence="2">Ribosomal protein of the small subunit</fullName>
    </submittedName>
</protein>
<evidence type="ECO:0000313" key="2">
    <source>
        <dbReference type="EMBL" id="GAT20181.1"/>
    </source>
</evidence>
<name>A0A146F386_ASPKA</name>
<evidence type="ECO:0000313" key="3">
    <source>
        <dbReference type="Proteomes" id="UP000075230"/>
    </source>
</evidence>
<organism evidence="2 3">
    <name type="scientific">Aspergillus kawachii</name>
    <name type="common">White koji mold</name>
    <name type="synonym">Aspergillus awamori var. kawachi</name>
    <dbReference type="NCBI Taxonomy" id="1069201"/>
    <lineage>
        <taxon>Eukaryota</taxon>
        <taxon>Fungi</taxon>
        <taxon>Dikarya</taxon>
        <taxon>Ascomycota</taxon>
        <taxon>Pezizomycotina</taxon>
        <taxon>Eurotiomycetes</taxon>
        <taxon>Eurotiomycetidae</taxon>
        <taxon>Eurotiales</taxon>
        <taxon>Aspergillaceae</taxon>
        <taxon>Aspergillus</taxon>
        <taxon>Aspergillus subgen. Circumdati</taxon>
    </lineage>
</organism>
<dbReference type="Proteomes" id="UP000075230">
    <property type="component" value="Unassembled WGS sequence"/>
</dbReference>
<reference evidence="2 3" key="1">
    <citation type="journal article" date="2016" name="DNA Res.">
        <title>Genome sequence of Aspergillus luchuensis NBRC 4314.</title>
        <authorList>
            <person name="Yamada O."/>
            <person name="Machida M."/>
            <person name="Hosoyama A."/>
            <person name="Goto M."/>
            <person name="Takahashi T."/>
            <person name="Futagami T."/>
            <person name="Yamagata Y."/>
            <person name="Takeuchi M."/>
            <person name="Kobayashi T."/>
            <person name="Koike H."/>
            <person name="Abe K."/>
            <person name="Asai K."/>
            <person name="Arita M."/>
            <person name="Fujita N."/>
            <person name="Fukuda K."/>
            <person name="Higa K."/>
            <person name="Horikawa H."/>
            <person name="Ishikawa T."/>
            <person name="Jinno K."/>
            <person name="Kato Y."/>
            <person name="Kirimura K."/>
            <person name="Mizutani O."/>
            <person name="Nakasone K."/>
            <person name="Sano M."/>
            <person name="Shiraishi Y."/>
            <person name="Tsukahara M."/>
            <person name="Gomi K."/>
        </authorList>
    </citation>
    <scope>NUCLEOTIDE SEQUENCE [LARGE SCALE GENOMIC DNA]</scope>
    <source>
        <strain evidence="2 3">RIB 2604</strain>
    </source>
</reference>
<sequence length="56" mass="6346">MAARLGDKWRKREVSRGGESELEGLVKESTEVEMRRGDSALRTDEAKESEGIHKDE</sequence>
<dbReference type="EMBL" id="BCWF01000006">
    <property type="protein sequence ID" value="GAT20181.1"/>
    <property type="molecule type" value="Genomic_DNA"/>
</dbReference>
<evidence type="ECO:0000256" key="1">
    <source>
        <dbReference type="SAM" id="MobiDB-lite"/>
    </source>
</evidence>
<comment type="caution">
    <text evidence="2">The sequence shown here is derived from an EMBL/GenBank/DDBJ whole genome shotgun (WGS) entry which is preliminary data.</text>
</comment>
<proteinExistence type="predicted"/>